<feature type="domain" description="EF-hand" evidence="2">
    <location>
        <begin position="91"/>
        <end position="126"/>
    </location>
</feature>
<comment type="caution">
    <text evidence="3">The sequence shown here is derived from an EMBL/GenBank/DDBJ whole genome shotgun (WGS) entry which is preliminary data.</text>
</comment>
<name>A0A2B4SHM2_STYPI</name>
<dbReference type="GO" id="GO:0005829">
    <property type="term" value="C:cytosol"/>
    <property type="evidence" value="ECO:0007669"/>
    <property type="project" value="TreeGrafter"/>
</dbReference>
<dbReference type="GO" id="GO:0005634">
    <property type="term" value="C:nucleus"/>
    <property type="evidence" value="ECO:0007669"/>
    <property type="project" value="TreeGrafter"/>
</dbReference>
<dbReference type="PANTHER" id="PTHR19972">
    <property type="entry name" value="CALBINDIN"/>
    <property type="match status" value="1"/>
</dbReference>
<reference evidence="4" key="1">
    <citation type="journal article" date="2017" name="bioRxiv">
        <title>Comparative analysis of the genomes of Stylophora pistillata and Acropora digitifera provides evidence for extensive differences between species of corals.</title>
        <authorList>
            <person name="Voolstra C.R."/>
            <person name="Li Y."/>
            <person name="Liew Y.J."/>
            <person name="Baumgarten S."/>
            <person name="Zoccola D."/>
            <person name="Flot J.-F."/>
            <person name="Tambutte S."/>
            <person name="Allemand D."/>
            <person name="Aranda M."/>
        </authorList>
    </citation>
    <scope>NUCLEOTIDE SEQUENCE [LARGE SCALE GENOMIC DNA]</scope>
</reference>
<organism evidence="3 4">
    <name type="scientific">Stylophora pistillata</name>
    <name type="common">Smooth cauliflower coral</name>
    <dbReference type="NCBI Taxonomy" id="50429"/>
    <lineage>
        <taxon>Eukaryota</taxon>
        <taxon>Metazoa</taxon>
        <taxon>Cnidaria</taxon>
        <taxon>Anthozoa</taxon>
        <taxon>Hexacorallia</taxon>
        <taxon>Scleractinia</taxon>
        <taxon>Astrocoeniina</taxon>
        <taxon>Pocilloporidae</taxon>
        <taxon>Stylophora</taxon>
    </lineage>
</organism>
<feature type="domain" description="EF-hand" evidence="2">
    <location>
        <begin position="46"/>
        <end position="81"/>
    </location>
</feature>
<gene>
    <name evidence="3" type="primary">Cbp53E</name>
    <name evidence="3" type="ORF">AWC38_SpisGene7299</name>
</gene>
<evidence type="ECO:0000313" key="3">
    <source>
        <dbReference type="EMBL" id="PFX27955.1"/>
    </source>
</evidence>
<dbReference type="InterPro" id="IPR011992">
    <property type="entry name" value="EF-hand-dom_pair"/>
</dbReference>
<dbReference type="PROSITE" id="PS00018">
    <property type="entry name" value="EF_HAND_1"/>
    <property type="match status" value="4"/>
</dbReference>
<dbReference type="GO" id="GO:0005509">
    <property type="term" value="F:calcium ion binding"/>
    <property type="evidence" value="ECO:0007669"/>
    <property type="project" value="InterPro"/>
</dbReference>
<dbReference type="GO" id="GO:0045202">
    <property type="term" value="C:synapse"/>
    <property type="evidence" value="ECO:0007669"/>
    <property type="project" value="TreeGrafter"/>
</dbReference>
<dbReference type="EMBL" id="LSMT01000092">
    <property type="protein sequence ID" value="PFX27955.1"/>
    <property type="molecule type" value="Genomic_DNA"/>
</dbReference>
<feature type="domain" description="EF-hand" evidence="2">
    <location>
        <begin position="2"/>
        <end position="37"/>
    </location>
</feature>
<dbReference type="OrthoDB" id="428774at2759"/>
<dbReference type="GO" id="GO:0043005">
    <property type="term" value="C:neuron projection"/>
    <property type="evidence" value="ECO:0007669"/>
    <property type="project" value="TreeGrafter"/>
</dbReference>
<protein>
    <submittedName>
        <fullName evidence="3">Calbindin-32</fullName>
    </submittedName>
</protein>
<dbReference type="STRING" id="50429.A0A2B4SHM2"/>
<dbReference type="GO" id="GO:0051480">
    <property type="term" value="P:regulation of cytosolic calcium ion concentration"/>
    <property type="evidence" value="ECO:0007669"/>
    <property type="project" value="TreeGrafter"/>
</dbReference>
<sequence length="170" mass="19657">MQTPSVIVEIWNHYDSDRSGYMEGDEIEAFLKDWLEADDQTVSPQRISDYKNFIMDRYDDNKDGKIGLKELAKILPPEENFFARFQGKKCLSKEDFEAVFDHYDTDKSGEIEGSELLVLLRDVMKRMGLEPDNAAELEKMREVVLEVSDKDKDGKLSKSELSMLLSDMNE</sequence>
<evidence type="ECO:0000256" key="1">
    <source>
        <dbReference type="ARBA" id="ARBA00022837"/>
    </source>
</evidence>
<feature type="domain" description="EF-hand" evidence="2">
    <location>
        <begin position="136"/>
        <end position="170"/>
    </location>
</feature>
<dbReference type="PROSITE" id="PS50222">
    <property type="entry name" value="EF_HAND_2"/>
    <property type="match status" value="4"/>
</dbReference>
<keyword evidence="1" id="KW-0106">Calcium</keyword>
<keyword evidence="4" id="KW-1185">Reference proteome</keyword>
<dbReference type="Pfam" id="PF13499">
    <property type="entry name" value="EF-hand_7"/>
    <property type="match status" value="1"/>
</dbReference>
<dbReference type="Proteomes" id="UP000225706">
    <property type="component" value="Unassembled WGS sequence"/>
</dbReference>
<dbReference type="InterPro" id="IPR051001">
    <property type="entry name" value="Calbindin_Ca-bind"/>
</dbReference>
<accession>A0A2B4SHM2</accession>
<proteinExistence type="predicted"/>
<dbReference type="InterPro" id="IPR018247">
    <property type="entry name" value="EF_Hand_1_Ca_BS"/>
</dbReference>
<dbReference type="PANTHER" id="PTHR19972:SF10">
    <property type="entry name" value="CALBINDIN-32"/>
    <property type="match status" value="1"/>
</dbReference>
<dbReference type="AlphaFoldDB" id="A0A2B4SHM2"/>
<evidence type="ECO:0000259" key="2">
    <source>
        <dbReference type="PROSITE" id="PS50222"/>
    </source>
</evidence>
<dbReference type="SUPFAM" id="SSF47473">
    <property type="entry name" value="EF-hand"/>
    <property type="match status" value="1"/>
</dbReference>
<dbReference type="Pfam" id="PF13202">
    <property type="entry name" value="EF-hand_5"/>
    <property type="match status" value="1"/>
</dbReference>
<evidence type="ECO:0000313" key="4">
    <source>
        <dbReference type="Proteomes" id="UP000225706"/>
    </source>
</evidence>
<dbReference type="Gene3D" id="1.10.238.10">
    <property type="entry name" value="EF-hand"/>
    <property type="match status" value="2"/>
</dbReference>
<dbReference type="InterPro" id="IPR002048">
    <property type="entry name" value="EF_hand_dom"/>
</dbReference>
<dbReference type="SMART" id="SM00054">
    <property type="entry name" value="EFh"/>
    <property type="match status" value="4"/>
</dbReference>